<dbReference type="EMBL" id="BSPQ01000002">
    <property type="protein sequence ID" value="GLS90254.1"/>
    <property type="molecule type" value="Genomic_DNA"/>
</dbReference>
<protein>
    <recommendedName>
        <fullName evidence="4">DUF1800 domain-containing protein</fullName>
    </recommendedName>
</protein>
<evidence type="ECO:0000256" key="1">
    <source>
        <dbReference type="SAM" id="MobiDB-lite"/>
    </source>
</evidence>
<feature type="compositionally biased region" description="Low complexity" evidence="1">
    <location>
        <begin position="97"/>
        <end position="106"/>
    </location>
</feature>
<dbReference type="Proteomes" id="UP001157353">
    <property type="component" value="Unassembled WGS sequence"/>
</dbReference>
<evidence type="ECO:0000313" key="3">
    <source>
        <dbReference type="Proteomes" id="UP001157353"/>
    </source>
</evidence>
<proteinExistence type="predicted"/>
<reference evidence="3" key="1">
    <citation type="journal article" date="2019" name="Int. J. Syst. Evol. Microbiol.">
        <title>The Global Catalogue of Microorganisms (GCM) 10K type strain sequencing project: providing services to taxonomists for standard genome sequencing and annotation.</title>
        <authorList>
            <consortium name="The Broad Institute Genomics Platform"/>
            <consortium name="The Broad Institute Genome Sequencing Center for Infectious Disease"/>
            <person name="Wu L."/>
            <person name="Ma J."/>
        </authorList>
    </citation>
    <scope>NUCLEOTIDE SEQUENCE [LARGE SCALE GENOMIC DNA]</scope>
    <source>
        <strain evidence="3">NBRC 103166</strain>
    </source>
</reference>
<keyword evidence="3" id="KW-1185">Reference proteome</keyword>
<feature type="compositionally biased region" description="Basic and acidic residues" evidence="1">
    <location>
        <begin position="107"/>
        <end position="123"/>
    </location>
</feature>
<dbReference type="Pfam" id="PF08811">
    <property type="entry name" value="DUF1800"/>
    <property type="match status" value="1"/>
</dbReference>
<sequence length="485" mass="54390">MAMQGSKKEFFNATIATQRFALGARPDEIKKINDNAQQWLLTQLDASPTVTFDHALATANSILIAHTEFTKNRKAFRKQQADKTIPTAMAEMDSANQMSEMQAMSSESKEPEKSKEPKNPHNDFYKALTADALKQTIESENSFNWRCLAFFSNHFSVSAQGQLMTGLAPTLEREAIAPNLYGHFDELLLAVCQHPAMLIYLNNENSIGPSTRFAKKNRGLNENLAREILELHTLGVDGGYQQQDVTELAKGITGWSVFKPGKDKQQGFIYHKGKHEPGTRTLLGKSYPPQGLSQGKQMLKDIANHPSTARFVSTKIVQSFISDQAPEELVNHLTTQWIKTNGHLKSVFQALINHPLSWQTQQQKYKTPYEYVISTYRALAVKKLNIRQVQNALNTLGQRPFKAGSPAGYSDQQQDWDGASALMARVNWASQIAGKKQFAKTNINILIENTFSNTLSTHSYQVITRAESRQQALTLLLLSPEFLTR</sequence>
<name>A0ABQ6DYL5_9GAMM</name>
<evidence type="ECO:0008006" key="4">
    <source>
        <dbReference type="Google" id="ProtNLM"/>
    </source>
</evidence>
<accession>A0ABQ6DYL5</accession>
<dbReference type="InterPro" id="IPR014917">
    <property type="entry name" value="DUF1800"/>
</dbReference>
<feature type="region of interest" description="Disordered" evidence="1">
    <location>
        <begin position="97"/>
        <end position="123"/>
    </location>
</feature>
<gene>
    <name evidence="2" type="ORF">GCM10007916_13210</name>
</gene>
<dbReference type="RefSeq" id="WP_284203371.1">
    <property type="nucleotide sequence ID" value="NZ_BSPQ01000002.1"/>
</dbReference>
<comment type="caution">
    <text evidence="2">The sequence shown here is derived from an EMBL/GenBank/DDBJ whole genome shotgun (WGS) entry which is preliminary data.</text>
</comment>
<organism evidence="2 3">
    <name type="scientific">Psychromonas marina</name>
    <dbReference type="NCBI Taxonomy" id="88364"/>
    <lineage>
        <taxon>Bacteria</taxon>
        <taxon>Pseudomonadati</taxon>
        <taxon>Pseudomonadota</taxon>
        <taxon>Gammaproteobacteria</taxon>
        <taxon>Alteromonadales</taxon>
        <taxon>Psychromonadaceae</taxon>
        <taxon>Psychromonas</taxon>
    </lineage>
</organism>
<evidence type="ECO:0000313" key="2">
    <source>
        <dbReference type="EMBL" id="GLS90254.1"/>
    </source>
</evidence>